<organism evidence="2 3">
    <name type="scientific">Terrabacter terrae</name>
    <dbReference type="NCBI Taxonomy" id="318434"/>
    <lineage>
        <taxon>Bacteria</taxon>
        <taxon>Bacillati</taxon>
        <taxon>Actinomycetota</taxon>
        <taxon>Actinomycetes</taxon>
        <taxon>Micrococcales</taxon>
        <taxon>Intrasporangiaceae</taxon>
        <taxon>Terrabacter</taxon>
    </lineage>
</organism>
<dbReference type="SUPFAM" id="SSF88946">
    <property type="entry name" value="Sigma2 domain of RNA polymerase sigma factors"/>
    <property type="match status" value="1"/>
</dbReference>
<reference evidence="3" key="1">
    <citation type="journal article" date="2019" name="Int. J. Syst. Evol. Microbiol.">
        <title>The Global Catalogue of Microorganisms (GCM) 10K type strain sequencing project: providing services to taxonomists for standard genome sequencing and annotation.</title>
        <authorList>
            <consortium name="The Broad Institute Genomics Platform"/>
            <consortium name="The Broad Institute Genome Sequencing Center for Infectious Disease"/>
            <person name="Wu L."/>
            <person name="Ma J."/>
        </authorList>
    </citation>
    <scope>NUCLEOTIDE SEQUENCE [LARGE SCALE GENOMIC DNA]</scope>
    <source>
        <strain evidence="3">JCM 14283</strain>
    </source>
</reference>
<evidence type="ECO:0000256" key="1">
    <source>
        <dbReference type="SAM" id="MobiDB-lite"/>
    </source>
</evidence>
<protein>
    <recommendedName>
        <fullName evidence="4">Sigma-70 family RNA polymerase sigma factor</fullName>
    </recommendedName>
</protein>
<keyword evidence="3" id="KW-1185">Reference proteome</keyword>
<dbReference type="InterPro" id="IPR013325">
    <property type="entry name" value="RNA_pol_sigma_r2"/>
</dbReference>
<feature type="region of interest" description="Disordered" evidence="1">
    <location>
        <begin position="1"/>
        <end position="26"/>
    </location>
</feature>
<gene>
    <name evidence="2" type="ORF">GCM10009740_32040</name>
</gene>
<sequence>MTAVRRDGVSADTATSPADARPAGSFALESPTDWVAALRGDGPEQTAALRSLHTLMVRAAGHQVWRMRAALPDASPGAVDLIVNQAADEAMAALLGKLHTFQGRSRFTTWAFKFAILQAATEVRRLQWQHREVCLRDLELPPAAGHDSPELCAEARDLALALADAMHHVLTAYQRRIAVALLVDAVPIDVLADRLGTSRGALYKTLHDVRVRLRHELTAQGYLLGAHGKPAPRPTAQSPGGSRTPTGGTR</sequence>
<dbReference type="EMBL" id="BAAANB010000021">
    <property type="protein sequence ID" value="GAA2037698.1"/>
    <property type="molecule type" value="Genomic_DNA"/>
</dbReference>
<comment type="caution">
    <text evidence="2">The sequence shown here is derived from an EMBL/GenBank/DDBJ whole genome shotgun (WGS) entry which is preliminary data.</text>
</comment>
<accession>A0ABN2UI34</accession>
<feature type="region of interest" description="Disordered" evidence="1">
    <location>
        <begin position="224"/>
        <end position="250"/>
    </location>
</feature>
<dbReference type="InterPro" id="IPR036388">
    <property type="entry name" value="WH-like_DNA-bd_sf"/>
</dbReference>
<evidence type="ECO:0000313" key="3">
    <source>
        <dbReference type="Proteomes" id="UP001501285"/>
    </source>
</evidence>
<dbReference type="Gene3D" id="1.10.10.10">
    <property type="entry name" value="Winged helix-like DNA-binding domain superfamily/Winged helix DNA-binding domain"/>
    <property type="match status" value="1"/>
</dbReference>
<name>A0ABN2UI34_9MICO</name>
<dbReference type="Proteomes" id="UP001501285">
    <property type="component" value="Unassembled WGS sequence"/>
</dbReference>
<evidence type="ECO:0008006" key="4">
    <source>
        <dbReference type="Google" id="ProtNLM"/>
    </source>
</evidence>
<evidence type="ECO:0000313" key="2">
    <source>
        <dbReference type="EMBL" id="GAA2037698.1"/>
    </source>
</evidence>
<feature type="compositionally biased region" description="Low complexity" evidence="1">
    <location>
        <begin position="238"/>
        <end position="250"/>
    </location>
</feature>
<proteinExistence type="predicted"/>
<dbReference type="RefSeq" id="WP_343993136.1">
    <property type="nucleotide sequence ID" value="NZ_BAAANB010000021.1"/>
</dbReference>